<organism evidence="2 3">
    <name type="scientific">Rubroshorea leprosula</name>
    <dbReference type="NCBI Taxonomy" id="152421"/>
    <lineage>
        <taxon>Eukaryota</taxon>
        <taxon>Viridiplantae</taxon>
        <taxon>Streptophyta</taxon>
        <taxon>Embryophyta</taxon>
        <taxon>Tracheophyta</taxon>
        <taxon>Spermatophyta</taxon>
        <taxon>Magnoliopsida</taxon>
        <taxon>eudicotyledons</taxon>
        <taxon>Gunneridae</taxon>
        <taxon>Pentapetalae</taxon>
        <taxon>rosids</taxon>
        <taxon>malvids</taxon>
        <taxon>Malvales</taxon>
        <taxon>Dipterocarpaceae</taxon>
        <taxon>Rubroshorea</taxon>
    </lineage>
</organism>
<keyword evidence="1" id="KW-0677">Repeat</keyword>
<comment type="caution">
    <text evidence="2">The sequence shown here is derived from an EMBL/GenBank/DDBJ whole genome shotgun (WGS) entry which is preliminary data.</text>
</comment>
<dbReference type="AlphaFoldDB" id="A0AAV5HTD8"/>
<proteinExistence type="predicted"/>
<dbReference type="InterPro" id="IPR002885">
    <property type="entry name" value="PPR_rpt"/>
</dbReference>
<sequence>MFRTLCDTGFLEEILNLLVSMKEDGVVIGFETFKFLLNAFIQFGRFDFVLEILDHMEELGTNLNPNVYGTVLVAFIRKN</sequence>
<evidence type="ECO:0000313" key="2">
    <source>
        <dbReference type="EMBL" id="GKU88434.1"/>
    </source>
</evidence>
<dbReference type="EMBL" id="BPVZ01000002">
    <property type="protein sequence ID" value="GKU88434.1"/>
    <property type="molecule type" value="Genomic_DNA"/>
</dbReference>
<dbReference type="InterPro" id="IPR011990">
    <property type="entry name" value="TPR-like_helical_dom_sf"/>
</dbReference>
<dbReference type="Gene3D" id="1.25.40.10">
    <property type="entry name" value="Tetratricopeptide repeat domain"/>
    <property type="match status" value="1"/>
</dbReference>
<evidence type="ECO:0008006" key="4">
    <source>
        <dbReference type="Google" id="ProtNLM"/>
    </source>
</evidence>
<dbReference type="Proteomes" id="UP001054252">
    <property type="component" value="Unassembled WGS sequence"/>
</dbReference>
<accession>A0AAV5HTD8</accession>
<evidence type="ECO:0000256" key="1">
    <source>
        <dbReference type="ARBA" id="ARBA00022737"/>
    </source>
</evidence>
<dbReference type="Pfam" id="PF01535">
    <property type="entry name" value="PPR"/>
    <property type="match status" value="2"/>
</dbReference>
<reference evidence="2 3" key="1">
    <citation type="journal article" date="2021" name="Commun. Biol.">
        <title>The genome of Shorea leprosula (Dipterocarpaceae) highlights the ecological relevance of drought in aseasonal tropical rainforests.</title>
        <authorList>
            <person name="Ng K.K.S."/>
            <person name="Kobayashi M.J."/>
            <person name="Fawcett J.A."/>
            <person name="Hatakeyama M."/>
            <person name="Paape T."/>
            <person name="Ng C.H."/>
            <person name="Ang C.C."/>
            <person name="Tnah L.H."/>
            <person name="Lee C.T."/>
            <person name="Nishiyama T."/>
            <person name="Sese J."/>
            <person name="O'Brien M.J."/>
            <person name="Copetti D."/>
            <person name="Mohd Noor M.I."/>
            <person name="Ong R.C."/>
            <person name="Putra M."/>
            <person name="Sireger I.Z."/>
            <person name="Indrioko S."/>
            <person name="Kosugi Y."/>
            <person name="Izuno A."/>
            <person name="Isagi Y."/>
            <person name="Lee S.L."/>
            <person name="Shimizu K.K."/>
        </authorList>
    </citation>
    <scope>NUCLEOTIDE SEQUENCE [LARGE SCALE GENOMIC DNA]</scope>
    <source>
        <strain evidence="2">214</strain>
    </source>
</reference>
<name>A0AAV5HTD8_9ROSI</name>
<evidence type="ECO:0000313" key="3">
    <source>
        <dbReference type="Proteomes" id="UP001054252"/>
    </source>
</evidence>
<protein>
    <recommendedName>
        <fullName evidence="4">Pentatricopeptide repeat-containing protein</fullName>
    </recommendedName>
</protein>
<gene>
    <name evidence="2" type="ORF">SLEP1_g2702</name>
</gene>
<keyword evidence="3" id="KW-1185">Reference proteome</keyword>